<evidence type="ECO:0000313" key="3">
    <source>
        <dbReference type="Proteomes" id="UP000500938"/>
    </source>
</evidence>
<dbReference type="RefSeq" id="WP_171226053.1">
    <property type="nucleotide sequence ID" value="NZ_CP053085.1"/>
</dbReference>
<protein>
    <submittedName>
        <fullName evidence="2">Histidine phosphatase family protein</fullName>
    </submittedName>
</protein>
<dbReference type="InterPro" id="IPR013078">
    <property type="entry name" value="His_Pase_superF_clade-1"/>
</dbReference>
<dbReference type="EMBL" id="CP053085">
    <property type="protein sequence ID" value="QJR36621.1"/>
    <property type="molecule type" value="Genomic_DNA"/>
</dbReference>
<evidence type="ECO:0000256" key="1">
    <source>
        <dbReference type="SAM" id="SignalP"/>
    </source>
</evidence>
<sequence length="187" mass="18675">MQTRSSWSSVAVGMLGFLLATASFAPRDLVAQPSLVVLVRHGEKSTEGGSDPSLSEAGKARAQALADALAMTTPNAIIVTSLKRTAETAAVVAGKTGVVPTVITISGGTKHIADVAAAVRKATGVVLVVGHSNTVPAIVTALGGPKLPDLCDSSYATMFVITPGADGKAAQVVVAHYGAADANGGCR</sequence>
<accession>A0A6M4IWR1</accession>
<keyword evidence="3" id="KW-1185">Reference proteome</keyword>
<dbReference type="Proteomes" id="UP000500938">
    <property type="component" value="Chromosome"/>
</dbReference>
<dbReference type="Gene3D" id="3.40.50.1240">
    <property type="entry name" value="Phosphoglycerate mutase-like"/>
    <property type="match status" value="1"/>
</dbReference>
<feature type="signal peptide" evidence="1">
    <location>
        <begin position="1"/>
        <end position="25"/>
    </location>
</feature>
<keyword evidence="1" id="KW-0732">Signal</keyword>
<evidence type="ECO:0000313" key="2">
    <source>
        <dbReference type="EMBL" id="QJR36621.1"/>
    </source>
</evidence>
<dbReference type="SMART" id="SM00855">
    <property type="entry name" value="PGAM"/>
    <property type="match status" value="1"/>
</dbReference>
<proteinExistence type="predicted"/>
<dbReference type="InterPro" id="IPR029033">
    <property type="entry name" value="His_PPase_superfam"/>
</dbReference>
<dbReference type="KEGG" id="ggr:HKW67_14435"/>
<gene>
    <name evidence="2" type="ORF">HKW67_14435</name>
</gene>
<dbReference type="CDD" id="cd07040">
    <property type="entry name" value="HP"/>
    <property type="match status" value="1"/>
</dbReference>
<organism evidence="2 3">
    <name type="scientific">Gemmatimonas groenlandica</name>
    <dbReference type="NCBI Taxonomy" id="2732249"/>
    <lineage>
        <taxon>Bacteria</taxon>
        <taxon>Pseudomonadati</taxon>
        <taxon>Gemmatimonadota</taxon>
        <taxon>Gemmatimonadia</taxon>
        <taxon>Gemmatimonadales</taxon>
        <taxon>Gemmatimonadaceae</taxon>
        <taxon>Gemmatimonas</taxon>
    </lineage>
</organism>
<dbReference type="AlphaFoldDB" id="A0A6M4IWR1"/>
<dbReference type="Pfam" id="PF00300">
    <property type="entry name" value="His_Phos_1"/>
    <property type="match status" value="1"/>
</dbReference>
<dbReference type="SUPFAM" id="SSF53254">
    <property type="entry name" value="Phosphoglycerate mutase-like"/>
    <property type="match status" value="1"/>
</dbReference>
<reference evidence="2 3" key="1">
    <citation type="submission" date="2020-05" db="EMBL/GenBank/DDBJ databases">
        <title>Complete genome sequence of Gemmatimonas greenlandica TET16.</title>
        <authorList>
            <person name="Zeng Y."/>
        </authorList>
    </citation>
    <scope>NUCLEOTIDE SEQUENCE [LARGE SCALE GENOMIC DNA]</scope>
    <source>
        <strain evidence="2 3">TET16</strain>
    </source>
</reference>
<name>A0A6M4IWR1_9BACT</name>
<feature type="chain" id="PRO_5027056392" evidence="1">
    <location>
        <begin position="26"/>
        <end position="187"/>
    </location>
</feature>